<comment type="caution">
    <text evidence="1">The sequence shown here is derived from an EMBL/GenBank/DDBJ whole genome shotgun (WGS) entry which is preliminary data.</text>
</comment>
<gene>
    <name evidence="1" type="ORF">PPEP_b0410</name>
</gene>
<dbReference type="GO" id="GO:0015035">
    <property type="term" value="F:protein-disulfide reductase activity"/>
    <property type="evidence" value="ECO:0007669"/>
    <property type="project" value="InterPro"/>
</dbReference>
<dbReference type="EMBL" id="AQHF01000034">
    <property type="protein sequence ID" value="MBE0348618.1"/>
    <property type="molecule type" value="Genomic_DNA"/>
</dbReference>
<dbReference type="PANTHER" id="PTHR34290">
    <property type="entry name" value="SI:CH73-390P7.2"/>
    <property type="match status" value="1"/>
</dbReference>
<evidence type="ECO:0008006" key="3">
    <source>
        <dbReference type="Google" id="ProtNLM"/>
    </source>
</evidence>
<reference evidence="1 2" key="1">
    <citation type="submission" date="2015-06" db="EMBL/GenBank/DDBJ databases">
        <title>Genome sequence of Pseudoalteromonas peptidolytica.</title>
        <authorList>
            <person name="Xie B.-B."/>
            <person name="Rong J.-C."/>
            <person name="Qin Q.-L."/>
            <person name="Zhang Y.-Z."/>
        </authorList>
    </citation>
    <scope>NUCLEOTIDE SEQUENCE [LARGE SCALE GENOMIC DNA]</scope>
    <source>
        <strain evidence="1 2">F12-50-A1</strain>
    </source>
</reference>
<accession>A0A8I0T6S6</accession>
<dbReference type="InterPro" id="IPR044691">
    <property type="entry name" value="DCC1_Trx"/>
</dbReference>
<evidence type="ECO:0000313" key="2">
    <source>
        <dbReference type="Proteomes" id="UP000660708"/>
    </source>
</evidence>
<keyword evidence="2" id="KW-1185">Reference proteome</keyword>
<protein>
    <recommendedName>
        <fullName evidence="3">Thiol-disulfide oxidoreductase DCC</fullName>
    </recommendedName>
</protein>
<dbReference type="InterPro" id="IPR007263">
    <property type="entry name" value="DCC1-like"/>
</dbReference>
<name>A0A8I0T6S6_9GAMM</name>
<dbReference type="Pfam" id="PF04134">
    <property type="entry name" value="DCC1-like"/>
    <property type="match status" value="1"/>
</dbReference>
<dbReference type="PANTHER" id="PTHR34290:SF2">
    <property type="entry name" value="OS04G0668800 PROTEIN"/>
    <property type="match status" value="1"/>
</dbReference>
<evidence type="ECO:0000313" key="1">
    <source>
        <dbReference type="EMBL" id="MBE0348618.1"/>
    </source>
</evidence>
<proteinExistence type="predicted"/>
<organism evidence="1 2">
    <name type="scientific">Pseudoalteromonas peptidolytica F12-50-A1</name>
    <dbReference type="NCBI Taxonomy" id="1315280"/>
    <lineage>
        <taxon>Bacteria</taxon>
        <taxon>Pseudomonadati</taxon>
        <taxon>Pseudomonadota</taxon>
        <taxon>Gammaproteobacteria</taxon>
        <taxon>Alteromonadales</taxon>
        <taxon>Pseudoalteromonadaceae</taxon>
        <taxon>Pseudoalteromonas</taxon>
    </lineage>
</organism>
<dbReference type="Proteomes" id="UP000660708">
    <property type="component" value="Unassembled WGS sequence"/>
</dbReference>
<dbReference type="AlphaFoldDB" id="A0A8I0T6S6"/>
<sequence>MDALKSADKANKLDLVNIHSLRFEQDFPEISKQAAMTKLHAYDNQGQLLLGLDVTVGVWRTVGKHRWLGLLRLPGVKFIADKFYLFFAAHRMKISNLLMPNQCGINQKGKCDSDR</sequence>